<protein>
    <submittedName>
        <fullName evidence="2">Glyoxalase/bleomycin resistance protein/dioxygenase</fullName>
    </submittedName>
</protein>
<dbReference type="InterPro" id="IPR037523">
    <property type="entry name" value="VOC_core"/>
</dbReference>
<dbReference type="InterPro" id="IPR004360">
    <property type="entry name" value="Glyas_Fos-R_dOase_dom"/>
</dbReference>
<evidence type="ECO:0000313" key="2">
    <source>
        <dbReference type="EMBL" id="ABF42900.1"/>
    </source>
</evidence>
<dbReference type="SUPFAM" id="SSF54593">
    <property type="entry name" value="Glyoxalase/Bleomycin resistance protein/Dihydroxybiphenyl dioxygenase"/>
    <property type="match status" value="1"/>
</dbReference>
<dbReference type="InterPro" id="IPR052164">
    <property type="entry name" value="Anthracycline_SecMetBiosynth"/>
</dbReference>
<dbReference type="Pfam" id="PF00903">
    <property type="entry name" value="Glyoxalase"/>
    <property type="match status" value="1"/>
</dbReference>
<sequence>MSQAEQNNRIDYTEFPAADLAIAERFYTEVFGWHFKHQNADYISFNDGRMRGGFFKSTQTRPGGPVVVLYASDLEETRAKIIVNGGSICRQTFTFPGGRRFHFNDPSGNVLGVWSDK</sequence>
<dbReference type="EnsemblBacteria" id="ABF42900">
    <property type="protein sequence ID" value="ABF42900"/>
    <property type="gene ID" value="Acid345_3900"/>
</dbReference>
<dbReference type="PROSITE" id="PS51819">
    <property type="entry name" value="VOC"/>
    <property type="match status" value="1"/>
</dbReference>
<proteinExistence type="predicted"/>
<dbReference type="HOGENOM" id="CLU_127592_1_0_0"/>
<dbReference type="OrthoDB" id="9804235at2"/>
<dbReference type="CDD" id="cd07247">
    <property type="entry name" value="SgaA_N_like"/>
    <property type="match status" value="1"/>
</dbReference>
<dbReference type="eggNOG" id="COG3324">
    <property type="taxonomic scope" value="Bacteria"/>
</dbReference>
<dbReference type="KEGG" id="aba:Acid345_3900"/>
<keyword evidence="3" id="KW-1185">Reference proteome</keyword>
<organism evidence="2 3">
    <name type="scientific">Koribacter versatilis (strain Ellin345)</name>
    <dbReference type="NCBI Taxonomy" id="204669"/>
    <lineage>
        <taxon>Bacteria</taxon>
        <taxon>Pseudomonadati</taxon>
        <taxon>Acidobacteriota</taxon>
        <taxon>Terriglobia</taxon>
        <taxon>Terriglobales</taxon>
        <taxon>Candidatus Korobacteraceae</taxon>
        <taxon>Candidatus Korobacter</taxon>
    </lineage>
</organism>
<evidence type="ECO:0000313" key="3">
    <source>
        <dbReference type="Proteomes" id="UP000002432"/>
    </source>
</evidence>
<dbReference type="EMBL" id="CP000360">
    <property type="protein sequence ID" value="ABF42900.1"/>
    <property type="molecule type" value="Genomic_DNA"/>
</dbReference>
<dbReference type="InterPro" id="IPR029068">
    <property type="entry name" value="Glyas_Bleomycin-R_OHBP_Dase"/>
</dbReference>
<evidence type="ECO:0000259" key="1">
    <source>
        <dbReference type="PROSITE" id="PS51819"/>
    </source>
</evidence>
<dbReference type="Gene3D" id="3.10.180.10">
    <property type="entry name" value="2,3-Dihydroxybiphenyl 1,2-Dioxygenase, domain 1"/>
    <property type="match status" value="1"/>
</dbReference>
<feature type="domain" description="VOC" evidence="1">
    <location>
        <begin position="9"/>
        <end position="116"/>
    </location>
</feature>
<dbReference type="RefSeq" id="WP_011524699.1">
    <property type="nucleotide sequence ID" value="NC_008009.1"/>
</dbReference>
<dbReference type="Proteomes" id="UP000002432">
    <property type="component" value="Chromosome"/>
</dbReference>
<accession>Q1IJQ0</accession>
<reference evidence="2 3" key="1">
    <citation type="journal article" date="2009" name="Appl. Environ. Microbiol.">
        <title>Three genomes from the phylum Acidobacteria provide insight into the lifestyles of these microorganisms in soils.</title>
        <authorList>
            <person name="Ward N.L."/>
            <person name="Challacombe J.F."/>
            <person name="Janssen P.H."/>
            <person name="Henrissat B."/>
            <person name="Coutinho P.M."/>
            <person name="Wu M."/>
            <person name="Xie G."/>
            <person name="Haft D.H."/>
            <person name="Sait M."/>
            <person name="Badger J."/>
            <person name="Barabote R.D."/>
            <person name="Bradley B."/>
            <person name="Brettin T.S."/>
            <person name="Brinkac L.M."/>
            <person name="Bruce D."/>
            <person name="Creasy T."/>
            <person name="Daugherty S.C."/>
            <person name="Davidsen T.M."/>
            <person name="DeBoy R.T."/>
            <person name="Detter J.C."/>
            <person name="Dodson R.J."/>
            <person name="Durkin A.S."/>
            <person name="Ganapathy A."/>
            <person name="Gwinn-Giglio M."/>
            <person name="Han C.S."/>
            <person name="Khouri H."/>
            <person name="Kiss H."/>
            <person name="Kothari S.P."/>
            <person name="Madupu R."/>
            <person name="Nelson K.E."/>
            <person name="Nelson W.C."/>
            <person name="Paulsen I."/>
            <person name="Penn K."/>
            <person name="Ren Q."/>
            <person name="Rosovitz M.J."/>
            <person name="Selengut J.D."/>
            <person name="Shrivastava S."/>
            <person name="Sullivan S.A."/>
            <person name="Tapia R."/>
            <person name="Thompson L.S."/>
            <person name="Watkins K.L."/>
            <person name="Yang Q."/>
            <person name="Yu C."/>
            <person name="Zafar N."/>
            <person name="Zhou L."/>
            <person name="Kuske C.R."/>
        </authorList>
    </citation>
    <scope>NUCLEOTIDE SEQUENCE [LARGE SCALE GENOMIC DNA]</scope>
    <source>
        <strain evidence="2 3">Ellin345</strain>
    </source>
</reference>
<dbReference type="PANTHER" id="PTHR33993">
    <property type="entry name" value="GLYOXALASE-RELATED"/>
    <property type="match status" value="1"/>
</dbReference>
<dbReference type="AlphaFoldDB" id="Q1IJQ0"/>
<dbReference type="PANTHER" id="PTHR33993:SF1">
    <property type="entry name" value="GLYOXALASE FAMILY PROTEIN"/>
    <property type="match status" value="1"/>
</dbReference>
<name>Q1IJQ0_KORVE</name>
<gene>
    <name evidence="2" type="ordered locus">Acid345_3900</name>
</gene>